<evidence type="ECO:0000256" key="2">
    <source>
        <dbReference type="ARBA" id="ARBA00022980"/>
    </source>
</evidence>
<dbReference type="GO" id="GO:0003723">
    <property type="term" value="F:RNA binding"/>
    <property type="evidence" value="ECO:0007669"/>
    <property type="project" value="InterPro"/>
</dbReference>
<dbReference type="InterPro" id="IPR010979">
    <property type="entry name" value="Ribosomal_uS13-like_H2TH"/>
</dbReference>
<evidence type="ECO:0000256" key="4">
    <source>
        <dbReference type="ARBA" id="ARBA00040757"/>
    </source>
</evidence>
<dbReference type="GO" id="GO:0006412">
    <property type="term" value="P:translation"/>
    <property type="evidence" value="ECO:0007669"/>
    <property type="project" value="InterPro"/>
</dbReference>
<dbReference type="KEGG" id="cten:18246353"/>
<evidence type="ECO:0000313" key="8">
    <source>
        <dbReference type="Proteomes" id="UP000000707"/>
    </source>
</evidence>
<dbReference type="SUPFAM" id="SSF46946">
    <property type="entry name" value="S13-like H2TH domain"/>
    <property type="match status" value="1"/>
</dbReference>
<evidence type="ECO:0000256" key="1">
    <source>
        <dbReference type="ARBA" id="ARBA00008080"/>
    </source>
</evidence>
<dbReference type="GO" id="GO:0015935">
    <property type="term" value="C:small ribosomal subunit"/>
    <property type="evidence" value="ECO:0007669"/>
    <property type="project" value="TreeGrafter"/>
</dbReference>
<dbReference type="PANTHER" id="PTHR10871:SF1">
    <property type="entry name" value="SMALL RIBOSOMAL SUBUNIT PROTEIN US13M"/>
    <property type="match status" value="1"/>
</dbReference>
<accession>G3AXD9</accession>
<dbReference type="RefSeq" id="XP_006683609.1">
    <property type="nucleotide sequence ID" value="XM_006683546.1"/>
</dbReference>
<keyword evidence="2 5" id="KW-0689">Ribosomal protein</keyword>
<dbReference type="FunFam" id="1.10.8.50:FF:000001">
    <property type="entry name" value="30S ribosomal protein S13"/>
    <property type="match status" value="1"/>
</dbReference>
<proteinExistence type="inferred from homology"/>
<dbReference type="InterPro" id="IPR027437">
    <property type="entry name" value="Rbsml_uS13_C"/>
</dbReference>
<dbReference type="OrthoDB" id="525520at2759"/>
<evidence type="ECO:0000313" key="7">
    <source>
        <dbReference type="EMBL" id="EGV66351.1"/>
    </source>
</evidence>
<feature type="region of interest" description="Disordered" evidence="6">
    <location>
        <begin position="96"/>
        <end position="121"/>
    </location>
</feature>
<protein>
    <recommendedName>
        <fullName evidence="4">Small ribosomal subunit protein uS13m</fullName>
    </recommendedName>
</protein>
<name>G3AXD9_CANTC</name>
<dbReference type="Gene3D" id="4.10.910.10">
    <property type="entry name" value="30s ribosomal protein s13, domain 2"/>
    <property type="match status" value="1"/>
</dbReference>
<dbReference type="AlphaFoldDB" id="G3AXD9"/>
<reference evidence="7 8" key="1">
    <citation type="journal article" date="2011" name="Proc. Natl. Acad. Sci. U.S.A.">
        <title>Comparative genomics of xylose-fermenting fungi for enhanced biofuel production.</title>
        <authorList>
            <person name="Wohlbach D.J."/>
            <person name="Kuo A."/>
            <person name="Sato T.K."/>
            <person name="Potts K.M."/>
            <person name="Salamov A.A."/>
            <person name="LaButti K.M."/>
            <person name="Sun H."/>
            <person name="Clum A."/>
            <person name="Pangilinan J.L."/>
            <person name="Lindquist E.A."/>
            <person name="Lucas S."/>
            <person name="Lapidus A."/>
            <person name="Jin M."/>
            <person name="Gunawan C."/>
            <person name="Balan V."/>
            <person name="Dale B.E."/>
            <person name="Jeffries T.W."/>
            <person name="Zinkel R."/>
            <person name="Barry K.W."/>
            <person name="Grigoriev I.V."/>
            <person name="Gasch A.P."/>
        </authorList>
    </citation>
    <scope>NUCLEOTIDE SEQUENCE [LARGE SCALE GENOMIC DNA]</scope>
    <source>
        <strain evidence="8">ATCC 10573 / BCRC 21748 / CBS 615 / JCM 9827 / NBRC 10315 / NRRL Y-1498 / VKM Y-70</strain>
    </source>
</reference>
<dbReference type="GO" id="GO:0003735">
    <property type="term" value="F:structural constituent of ribosome"/>
    <property type="evidence" value="ECO:0007669"/>
    <property type="project" value="InterPro"/>
</dbReference>
<gene>
    <name evidence="7" type="ORF">CANTEDRAFT_112100</name>
</gene>
<dbReference type="eggNOG" id="KOG3311">
    <property type="taxonomic scope" value="Eukaryota"/>
</dbReference>
<dbReference type="PROSITE" id="PS00646">
    <property type="entry name" value="RIBOSOMAL_S13_1"/>
    <property type="match status" value="1"/>
</dbReference>
<dbReference type="Proteomes" id="UP000000707">
    <property type="component" value="Unassembled WGS sequence"/>
</dbReference>
<dbReference type="InterPro" id="IPR001892">
    <property type="entry name" value="Ribosomal_uS13"/>
</dbReference>
<dbReference type="GeneID" id="18246353"/>
<dbReference type="Gene3D" id="1.10.8.50">
    <property type="match status" value="1"/>
</dbReference>
<sequence>MGVHVFGKSIKHNSLVSVGLAKKIFGVGFLTAERICAKVGIYPQMRMNQLTEPQILAINKELSDLTIEGHLKQKINDNIKLKRTIGTWAGQRHAAGLPVRGQRTRNNASTANRLNKLDRHT</sequence>
<dbReference type="Pfam" id="PF00416">
    <property type="entry name" value="Ribosomal_S13"/>
    <property type="match status" value="1"/>
</dbReference>
<dbReference type="EMBL" id="GL996510">
    <property type="protein sequence ID" value="EGV66351.1"/>
    <property type="molecule type" value="Genomic_DNA"/>
</dbReference>
<comment type="similarity">
    <text evidence="1 5">Belongs to the universal ribosomal protein uS13 family.</text>
</comment>
<keyword evidence="8" id="KW-1185">Reference proteome</keyword>
<keyword evidence="3 5" id="KW-0687">Ribonucleoprotein</keyword>
<dbReference type="STRING" id="590646.G3AXD9"/>
<dbReference type="PIRSF" id="PIRSF002134">
    <property type="entry name" value="Ribosomal_S13"/>
    <property type="match status" value="1"/>
</dbReference>
<feature type="compositionally biased region" description="Polar residues" evidence="6">
    <location>
        <begin position="104"/>
        <end position="113"/>
    </location>
</feature>
<organism evidence="8">
    <name type="scientific">Candida tenuis (strain ATCC 10573 / BCRC 21748 / CBS 615 / JCM 9827 / NBRC 10315 / NRRL Y-1498 / VKM Y-70)</name>
    <name type="common">Yeast</name>
    <name type="synonym">Yamadazyma tenuis</name>
    <dbReference type="NCBI Taxonomy" id="590646"/>
    <lineage>
        <taxon>Eukaryota</taxon>
        <taxon>Fungi</taxon>
        <taxon>Dikarya</taxon>
        <taxon>Ascomycota</taxon>
        <taxon>Saccharomycotina</taxon>
        <taxon>Pichiomycetes</taxon>
        <taxon>Debaryomycetaceae</taxon>
        <taxon>Yamadazyma</taxon>
    </lineage>
</organism>
<evidence type="ECO:0000256" key="5">
    <source>
        <dbReference type="RuleBase" id="RU003830"/>
    </source>
</evidence>
<dbReference type="PROSITE" id="PS50159">
    <property type="entry name" value="RIBOSOMAL_S13_2"/>
    <property type="match status" value="1"/>
</dbReference>
<dbReference type="PANTHER" id="PTHR10871">
    <property type="entry name" value="30S RIBOSOMAL PROTEIN S13/40S RIBOSOMAL PROTEIN S18"/>
    <property type="match status" value="1"/>
</dbReference>
<dbReference type="HOGENOM" id="CLU_103849_2_4_1"/>
<evidence type="ECO:0000256" key="6">
    <source>
        <dbReference type="SAM" id="MobiDB-lite"/>
    </source>
</evidence>
<evidence type="ECO:0000256" key="3">
    <source>
        <dbReference type="ARBA" id="ARBA00023274"/>
    </source>
</evidence>
<dbReference type="GO" id="GO:0005739">
    <property type="term" value="C:mitochondrion"/>
    <property type="evidence" value="ECO:0007669"/>
    <property type="project" value="TreeGrafter"/>
</dbReference>
<dbReference type="InterPro" id="IPR018269">
    <property type="entry name" value="Ribosomal_uS13_CS"/>
</dbReference>